<organism evidence="2 3">
    <name type="scientific">Haemonchus contortus</name>
    <name type="common">Barber pole worm</name>
    <dbReference type="NCBI Taxonomy" id="6289"/>
    <lineage>
        <taxon>Eukaryota</taxon>
        <taxon>Metazoa</taxon>
        <taxon>Ecdysozoa</taxon>
        <taxon>Nematoda</taxon>
        <taxon>Chromadorea</taxon>
        <taxon>Rhabditida</taxon>
        <taxon>Rhabditina</taxon>
        <taxon>Rhabditomorpha</taxon>
        <taxon>Strongyloidea</taxon>
        <taxon>Trichostrongylidae</taxon>
        <taxon>Haemonchus</taxon>
    </lineage>
</organism>
<proteinExistence type="predicted"/>
<name>A0A7I4YCS2_HAECO</name>
<accession>A0A7I4YCS2</accession>
<dbReference type="WBParaSite" id="HCON_00079250-00001">
    <property type="protein sequence ID" value="HCON_00079250-00001"/>
    <property type="gene ID" value="HCON_00079250"/>
</dbReference>
<evidence type="ECO:0000256" key="1">
    <source>
        <dbReference type="SAM" id="MobiDB-lite"/>
    </source>
</evidence>
<protein>
    <submittedName>
        <fullName evidence="3">Uncharacterized protein</fullName>
    </submittedName>
</protein>
<sequence>MSKSQNDERPSSGAEQKEARGVWSTEVQYIEEVVKKTKNIWLRAHLFGTAVLLASTHASETAKAGSACCKQQVTQRALERVMLGIVLYTQVQKGNRSSGGMSL</sequence>
<dbReference type="AlphaFoldDB" id="A0A7I4YCS2"/>
<feature type="compositionally biased region" description="Basic and acidic residues" evidence="1">
    <location>
        <begin position="1"/>
        <end position="20"/>
    </location>
</feature>
<dbReference type="Proteomes" id="UP000025227">
    <property type="component" value="Unplaced"/>
</dbReference>
<feature type="region of interest" description="Disordered" evidence="1">
    <location>
        <begin position="1"/>
        <end position="21"/>
    </location>
</feature>
<keyword evidence="2" id="KW-1185">Reference proteome</keyword>
<evidence type="ECO:0000313" key="2">
    <source>
        <dbReference type="Proteomes" id="UP000025227"/>
    </source>
</evidence>
<reference evidence="3" key="1">
    <citation type="submission" date="2020-12" db="UniProtKB">
        <authorList>
            <consortium name="WormBaseParasite"/>
        </authorList>
    </citation>
    <scope>IDENTIFICATION</scope>
    <source>
        <strain evidence="3">MHco3</strain>
    </source>
</reference>
<evidence type="ECO:0000313" key="3">
    <source>
        <dbReference type="WBParaSite" id="HCON_00079250-00001"/>
    </source>
</evidence>